<dbReference type="Pfam" id="PF17042">
    <property type="entry name" value="NBD_C"/>
    <property type="match status" value="1"/>
</dbReference>
<evidence type="ECO:0000259" key="8">
    <source>
        <dbReference type="Pfam" id="PF17042"/>
    </source>
</evidence>
<evidence type="ECO:0000256" key="4">
    <source>
        <dbReference type="ARBA" id="ARBA00022777"/>
    </source>
</evidence>
<dbReference type="InterPro" id="IPR010737">
    <property type="entry name" value="4-carb_acid_sugar_kinase_N"/>
</dbReference>
<sequence length="369" mass="39557">MPDSPTEPNATSVQPRLIILADDLTGALDSGVEFANVGLRVFAATTPHAIDEALVKQPEILVVNTASRECCGDEAKRIHERLHARFNDFVPTQIFKKVDSRLKGNICNEVNGLTGGDLSIDILCAPAIPDMGRLCEMGVLFGDGIDQSVNVRQHLSDVTAKLSVPDCLDQEDLARVVDSISGNTLLVGARGLARALAQTLATAPYRSRQSPHISRSLLAAIGSRDPITCRQIDSFLADAAIAHTHLQAANGILPHRSASAGEQVLLQLTQGNLSEDRTVVSDRFVKLSAEFVKTKQYDNVLACGGETAQGLLMELGIKVLEVRGELFPGVPVSTAQFDSWSFSLITKSGGFGDADLLTNLFQLISLSDF</sequence>
<dbReference type="RefSeq" id="WP_101532305.1">
    <property type="nucleotide sequence ID" value="NZ_PKUQ01000001.1"/>
</dbReference>
<dbReference type="GO" id="GO:0005524">
    <property type="term" value="F:ATP binding"/>
    <property type="evidence" value="ECO:0007669"/>
    <property type="project" value="UniProtKB-KW"/>
</dbReference>
<evidence type="ECO:0000313" key="9">
    <source>
        <dbReference type="EMBL" id="PLW79223.1"/>
    </source>
</evidence>
<feature type="domain" description="Four-carbon acid sugar kinase N-terminal" evidence="7">
    <location>
        <begin position="17"/>
        <end position="144"/>
    </location>
</feature>
<evidence type="ECO:0000256" key="3">
    <source>
        <dbReference type="ARBA" id="ARBA00022741"/>
    </source>
</evidence>
<keyword evidence="10" id="KW-1185">Reference proteome</keyword>
<evidence type="ECO:0008006" key="11">
    <source>
        <dbReference type="Google" id="ProtNLM"/>
    </source>
</evidence>
<keyword evidence="4" id="KW-0418">Kinase</keyword>
<dbReference type="InterPro" id="IPR037051">
    <property type="entry name" value="4-carb_acid_sugar_kinase_N_sf"/>
</dbReference>
<evidence type="ECO:0000256" key="1">
    <source>
        <dbReference type="ARBA" id="ARBA00005715"/>
    </source>
</evidence>
<organism evidence="9 10">
    <name type="scientific">Cohaesibacter celericrescens</name>
    <dbReference type="NCBI Taxonomy" id="2067669"/>
    <lineage>
        <taxon>Bacteria</taxon>
        <taxon>Pseudomonadati</taxon>
        <taxon>Pseudomonadota</taxon>
        <taxon>Alphaproteobacteria</taxon>
        <taxon>Hyphomicrobiales</taxon>
        <taxon>Cohaesibacteraceae</taxon>
    </lineage>
</organism>
<evidence type="ECO:0000256" key="6">
    <source>
        <dbReference type="ARBA" id="ARBA00023277"/>
    </source>
</evidence>
<proteinExistence type="inferred from homology"/>
<gene>
    <name evidence="9" type="ORF">C0081_03110</name>
</gene>
<feature type="domain" description="Four-carbon acid sugar kinase nucleotide binding" evidence="8">
    <location>
        <begin position="249"/>
        <end position="357"/>
    </location>
</feature>
<dbReference type="SUPFAM" id="SSF142764">
    <property type="entry name" value="YgbK-like"/>
    <property type="match status" value="1"/>
</dbReference>
<dbReference type="GO" id="GO:0016301">
    <property type="term" value="F:kinase activity"/>
    <property type="evidence" value="ECO:0007669"/>
    <property type="project" value="UniProtKB-KW"/>
</dbReference>
<keyword evidence="2" id="KW-0808">Transferase</keyword>
<dbReference type="Proteomes" id="UP000234881">
    <property type="component" value="Unassembled WGS sequence"/>
</dbReference>
<comment type="caution">
    <text evidence="9">The sequence shown here is derived from an EMBL/GenBank/DDBJ whole genome shotgun (WGS) entry which is preliminary data.</text>
</comment>
<dbReference type="Gene3D" id="3.40.50.10840">
    <property type="entry name" value="Putative sugar-binding, N-terminal domain"/>
    <property type="match status" value="2"/>
</dbReference>
<keyword evidence="3" id="KW-0547">Nucleotide-binding</keyword>
<keyword evidence="6" id="KW-0119">Carbohydrate metabolism</keyword>
<dbReference type="EMBL" id="PKUQ01000001">
    <property type="protein sequence ID" value="PLW79223.1"/>
    <property type="molecule type" value="Genomic_DNA"/>
</dbReference>
<evidence type="ECO:0000256" key="5">
    <source>
        <dbReference type="ARBA" id="ARBA00022840"/>
    </source>
</evidence>
<protein>
    <recommendedName>
        <fullName evidence="11">Four-carbon acid sugar kinase family protein</fullName>
    </recommendedName>
</protein>
<evidence type="ECO:0000256" key="2">
    <source>
        <dbReference type="ARBA" id="ARBA00022679"/>
    </source>
</evidence>
<dbReference type="Pfam" id="PF07005">
    <property type="entry name" value="SBD_N"/>
    <property type="match status" value="1"/>
</dbReference>
<dbReference type="InterPro" id="IPR042213">
    <property type="entry name" value="NBD_C_sf"/>
</dbReference>
<comment type="similarity">
    <text evidence="1">Belongs to the four-carbon acid sugar kinase family.</text>
</comment>
<accession>A0A2N5XXI7</accession>
<dbReference type="OrthoDB" id="9778478at2"/>
<dbReference type="AlphaFoldDB" id="A0A2N5XXI7"/>
<dbReference type="InterPro" id="IPR031475">
    <property type="entry name" value="NBD_C"/>
</dbReference>
<evidence type="ECO:0000259" key="7">
    <source>
        <dbReference type="Pfam" id="PF07005"/>
    </source>
</evidence>
<keyword evidence="5" id="KW-0067">ATP-binding</keyword>
<dbReference type="Gene3D" id="3.40.980.20">
    <property type="entry name" value="Four-carbon acid sugar kinase, nucleotide binding domain"/>
    <property type="match status" value="1"/>
</dbReference>
<evidence type="ECO:0000313" key="10">
    <source>
        <dbReference type="Proteomes" id="UP000234881"/>
    </source>
</evidence>
<name>A0A2N5XXI7_9HYPH</name>
<reference evidence="9 10" key="1">
    <citation type="submission" date="2018-01" db="EMBL/GenBank/DDBJ databases">
        <title>The draft genome sequence of Cohaesibacter sp. H1304.</title>
        <authorList>
            <person name="Wang N.-N."/>
            <person name="Du Z.-J."/>
        </authorList>
    </citation>
    <scope>NUCLEOTIDE SEQUENCE [LARGE SCALE GENOMIC DNA]</scope>
    <source>
        <strain evidence="9 10">H1304</strain>
    </source>
</reference>